<dbReference type="EMBL" id="JQCQ01000003">
    <property type="protein sequence ID" value="KRO26038.1"/>
    <property type="molecule type" value="Genomic_DNA"/>
</dbReference>
<dbReference type="AlphaFoldDB" id="A0A0R2NJT3"/>
<dbReference type="RefSeq" id="WP_057797915.1">
    <property type="nucleotide sequence ID" value="NZ_BJZZ01000003.1"/>
</dbReference>
<gene>
    <name evidence="1" type="ORF">IV88_GL000952</name>
</gene>
<sequence>MTEYINVNGNQTSFILPDGFQRIDSSSRTRNKETVQVIRYQPEQGLKVNGPHVTVVIGQDGRLISYNNFSQTTGGKMPSDAEARRIAEATFEETDPEYASGLSYMRIDHLKRQFINDQGEYVEIPISWVKFAHTNGSYNWVSVGPDNQIFEMERESYWNYWLSRRATEEWNYDNWVLAREGKGPQPAAPEALA</sequence>
<dbReference type="OrthoDB" id="7061608at2"/>
<evidence type="ECO:0000313" key="2">
    <source>
        <dbReference type="Proteomes" id="UP000051249"/>
    </source>
</evidence>
<reference evidence="1 2" key="1">
    <citation type="journal article" date="2015" name="Genome Announc.">
        <title>Expanding the biotechnology potential of lactobacilli through comparative genomics of 213 strains and associated genera.</title>
        <authorList>
            <person name="Sun Z."/>
            <person name="Harris H.M."/>
            <person name="McCann A."/>
            <person name="Guo C."/>
            <person name="Argimon S."/>
            <person name="Zhang W."/>
            <person name="Yang X."/>
            <person name="Jeffery I.B."/>
            <person name="Cooney J.C."/>
            <person name="Kagawa T.F."/>
            <person name="Liu W."/>
            <person name="Song Y."/>
            <person name="Salvetti E."/>
            <person name="Wrobel A."/>
            <person name="Rasinkangas P."/>
            <person name="Parkhill J."/>
            <person name="Rea M.C."/>
            <person name="O'Sullivan O."/>
            <person name="Ritari J."/>
            <person name="Douillard F.P."/>
            <person name="Paul Ross R."/>
            <person name="Yang R."/>
            <person name="Briner A.E."/>
            <person name="Felis G.E."/>
            <person name="de Vos W.M."/>
            <person name="Barrangou R."/>
            <person name="Klaenhammer T.R."/>
            <person name="Caufield P.W."/>
            <person name="Cui Y."/>
            <person name="Zhang H."/>
            <person name="O'Toole P.W."/>
        </authorList>
    </citation>
    <scope>NUCLEOTIDE SEQUENCE [LARGE SCALE GENOMIC DNA]</scope>
    <source>
        <strain evidence="1 2">DSM 23026</strain>
    </source>
</reference>
<name>A0A0R2NJT3_9LACO</name>
<organism evidence="1 2">
    <name type="scientific">Pediococcus argentinicus</name>
    <dbReference type="NCBI Taxonomy" id="480391"/>
    <lineage>
        <taxon>Bacteria</taxon>
        <taxon>Bacillati</taxon>
        <taxon>Bacillota</taxon>
        <taxon>Bacilli</taxon>
        <taxon>Lactobacillales</taxon>
        <taxon>Lactobacillaceae</taxon>
        <taxon>Pediococcus</taxon>
    </lineage>
</organism>
<accession>A0A0R2NJT3</accession>
<comment type="caution">
    <text evidence="1">The sequence shown here is derived from an EMBL/GenBank/DDBJ whole genome shotgun (WGS) entry which is preliminary data.</text>
</comment>
<protein>
    <submittedName>
        <fullName evidence="1">Uncharacterized protein</fullName>
    </submittedName>
</protein>
<dbReference type="Proteomes" id="UP000051249">
    <property type="component" value="Unassembled WGS sequence"/>
</dbReference>
<proteinExistence type="predicted"/>
<dbReference type="PATRIC" id="fig|480391.4.peg.967"/>
<keyword evidence="2" id="KW-1185">Reference proteome</keyword>
<evidence type="ECO:0000313" key="1">
    <source>
        <dbReference type="EMBL" id="KRO26038.1"/>
    </source>
</evidence>